<dbReference type="SUPFAM" id="SSF53187">
    <property type="entry name" value="Zn-dependent exopeptidases"/>
    <property type="match status" value="1"/>
</dbReference>
<keyword evidence="6" id="KW-1185">Reference proteome</keyword>
<feature type="domain" description="PA" evidence="3">
    <location>
        <begin position="152"/>
        <end position="235"/>
    </location>
</feature>
<evidence type="ECO:0000256" key="1">
    <source>
        <dbReference type="SAM" id="MobiDB-lite"/>
    </source>
</evidence>
<name>A0A239A9G0_9ACTN</name>
<organism evidence="5 6">
    <name type="scientific">Geodermatophilus saharensis</name>
    <dbReference type="NCBI Taxonomy" id="1137994"/>
    <lineage>
        <taxon>Bacteria</taxon>
        <taxon>Bacillati</taxon>
        <taxon>Actinomycetota</taxon>
        <taxon>Actinomycetes</taxon>
        <taxon>Geodermatophilales</taxon>
        <taxon>Geodermatophilaceae</taxon>
        <taxon>Geodermatophilus</taxon>
    </lineage>
</organism>
<dbReference type="Gene3D" id="3.40.630.10">
    <property type="entry name" value="Zn peptidases"/>
    <property type="match status" value="1"/>
</dbReference>
<feature type="domain" description="Peptidase M28" evidence="4">
    <location>
        <begin position="266"/>
        <end position="481"/>
    </location>
</feature>
<evidence type="ECO:0000313" key="6">
    <source>
        <dbReference type="Proteomes" id="UP000198386"/>
    </source>
</evidence>
<accession>A0A239A9G0</accession>
<gene>
    <name evidence="5" type="ORF">SAMN04488107_0624</name>
</gene>
<feature type="chain" id="PRO_5013394238" evidence="2">
    <location>
        <begin position="27"/>
        <end position="516"/>
    </location>
</feature>
<dbReference type="RefSeq" id="WP_089402383.1">
    <property type="nucleotide sequence ID" value="NZ_FZOH01000001.1"/>
</dbReference>
<evidence type="ECO:0000259" key="4">
    <source>
        <dbReference type="Pfam" id="PF04389"/>
    </source>
</evidence>
<dbReference type="InterPro" id="IPR046450">
    <property type="entry name" value="PA_dom_sf"/>
</dbReference>
<sequence length="516" mass="53355">MSRPRWVVAALAVGTLVAVPTAGASAAPLTDTSDLRDAVTVEAVRAHQAEFQEFADLSDGTREASTLGYQLSADYVAGLMAAAGYEVTRQPFDYFFYEELAPATAVGTSPGFPFTYVEGVDISTMDYSGTGTVTGVVQGVADNVVPLPVGQPTGTSNAGCEAADFAGFTGDIALIQRGTCDFSVKIANAVAAGADAVIIFNEGNSPDRTGVEFGQASFPQDVPVLEMSSEAGAALVEFIEAEAAAGRTVTMTVSATTLSEVRRSENVIAETTTGRTDRVVVSGAHLDSVAEGPGINDNGSGSAAQLEVALQMAELGIEPVNQVRFIWFGAEEAGLVGSAYYVSQLTTRELKDIAVMLNFDMVGSPNPGWFVYDGDASDTPSTGSTGSGVVEDVFVDYFASIGRETEPTAFDGRSDYDAFVEAGIPAGGLFTGAEDVKSEEQAAKWGGTAGVAFDPCYHAACDTYDNVDLVALDEMTDAVAHGVLTFAMTPSAVQGTGRASSSAAQDTASPGLQSIR</sequence>
<dbReference type="Proteomes" id="UP000198386">
    <property type="component" value="Unassembled WGS sequence"/>
</dbReference>
<dbReference type="GO" id="GO:0008235">
    <property type="term" value="F:metalloexopeptidase activity"/>
    <property type="evidence" value="ECO:0007669"/>
    <property type="project" value="InterPro"/>
</dbReference>
<evidence type="ECO:0000313" key="5">
    <source>
        <dbReference type="EMBL" id="SNR91728.1"/>
    </source>
</evidence>
<dbReference type="PANTHER" id="PTHR12147:SF26">
    <property type="entry name" value="PEPTIDASE M28 DOMAIN-CONTAINING PROTEIN"/>
    <property type="match status" value="1"/>
</dbReference>
<keyword evidence="2" id="KW-0732">Signal</keyword>
<feature type="signal peptide" evidence="2">
    <location>
        <begin position="1"/>
        <end position="26"/>
    </location>
</feature>
<protein>
    <submittedName>
        <fullName evidence="5">PA domain-containing protein</fullName>
    </submittedName>
</protein>
<reference evidence="6" key="1">
    <citation type="submission" date="2017-06" db="EMBL/GenBank/DDBJ databases">
        <authorList>
            <person name="Varghese N."/>
            <person name="Submissions S."/>
        </authorList>
    </citation>
    <scope>NUCLEOTIDE SEQUENCE [LARGE SCALE GENOMIC DNA]</scope>
    <source>
        <strain evidence="6">DSM 45423</strain>
    </source>
</reference>
<dbReference type="InterPro" id="IPR003137">
    <property type="entry name" value="PA_domain"/>
</dbReference>
<proteinExistence type="predicted"/>
<dbReference type="EMBL" id="FZOH01000001">
    <property type="protein sequence ID" value="SNR91728.1"/>
    <property type="molecule type" value="Genomic_DNA"/>
</dbReference>
<dbReference type="InterPro" id="IPR045175">
    <property type="entry name" value="M28_fam"/>
</dbReference>
<dbReference type="Gene3D" id="3.50.30.30">
    <property type="match status" value="1"/>
</dbReference>
<evidence type="ECO:0000256" key="2">
    <source>
        <dbReference type="SAM" id="SignalP"/>
    </source>
</evidence>
<feature type="region of interest" description="Disordered" evidence="1">
    <location>
        <begin position="495"/>
        <end position="516"/>
    </location>
</feature>
<dbReference type="OrthoDB" id="345880at2"/>
<evidence type="ECO:0000259" key="3">
    <source>
        <dbReference type="Pfam" id="PF02225"/>
    </source>
</evidence>
<dbReference type="PANTHER" id="PTHR12147">
    <property type="entry name" value="METALLOPEPTIDASE M28 FAMILY MEMBER"/>
    <property type="match status" value="1"/>
</dbReference>
<dbReference type="InterPro" id="IPR007484">
    <property type="entry name" value="Peptidase_M28"/>
</dbReference>
<dbReference type="Pfam" id="PF02225">
    <property type="entry name" value="PA"/>
    <property type="match status" value="1"/>
</dbReference>
<dbReference type="Pfam" id="PF04389">
    <property type="entry name" value="Peptidase_M28"/>
    <property type="match status" value="1"/>
</dbReference>
<dbReference type="SUPFAM" id="SSF52025">
    <property type="entry name" value="PA domain"/>
    <property type="match status" value="1"/>
</dbReference>
<dbReference type="GO" id="GO:0006508">
    <property type="term" value="P:proteolysis"/>
    <property type="evidence" value="ECO:0007669"/>
    <property type="project" value="InterPro"/>
</dbReference>
<dbReference type="AlphaFoldDB" id="A0A239A9G0"/>